<organism evidence="2 3">
    <name type="scientific">Brachybacterium hainanense</name>
    <dbReference type="NCBI Taxonomy" id="1541174"/>
    <lineage>
        <taxon>Bacteria</taxon>
        <taxon>Bacillati</taxon>
        <taxon>Actinomycetota</taxon>
        <taxon>Actinomycetes</taxon>
        <taxon>Micrococcales</taxon>
        <taxon>Dermabacteraceae</taxon>
        <taxon>Brachybacterium</taxon>
    </lineage>
</organism>
<reference evidence="2 3" key="1">
    <citation type="submission" date="2024-09" db="EMBL/GenBank/DDBJ databases">
        <authorList>
            <person name="Sun Q."/>
            <person name="Mori K."/>
        </authorList>
    </citation>
    <scope>NUCLEOTIDE SEQUENCE [LARGE SCALE GENOMIC DNA]</scope>
    <source>
        <strain evidence="2 3">CICC 10874</strain>
    </source>
</reference>
<evidence type="ECO:0000313" key="3">
    <source>
        <dbReference type="Proteomes" id="UP001589793"/>
    </source>
</evidence>
<gene>
    <name evidence="2" type="ORF">ACFFF6_05985</name>
</gene>
<proteinExistence type="predicted"/>
<dbReference type="Pfam" id="PF13443">
    <property type="entry name" value="HTH_26"/>
    <property type="match status" value="1"/>
</dbReference>
<dbReference type="PROSITE" id="PS50943">
    <property type="entry name" value="HTH_CROC1"/>
    <property type="match status" value="1"/>
</dbReference>
<dbReference type="EMBL" id="JBHLSV010000005">
    <property type="protein sequence ID" value="MFC0673501.1"/>
    <property type="molecule type" value="Genomic_DNA"/>
</dbReference>
<name>A0ABV6R9N3_9MICO</name>
<dbReference type="Gene3D" id="1.10.260.40">
    <property type="entry name" value="lambda repressor-like DNA-binding domains"/>
    <property type="match status" value="1"/>
</dbReference>
<dbReference type="SMART" id="SM00530">
    <property type="entry name" value="HTH_XRE"/>
    <property type="match status" value="1"/>
</dbReference>
<keyword evidence="3" id="KW-1185">Reference proteome</keyword>
<dbReference type="InterPro" id="IPR001387">
    <property type="entry name" value="Cro/C1-type_HTH"/>
</dbReference>
<accession>A0ABV6R9N3</accession>
<comment type="caution">
    <text evidence="2">The sequence shown here is derived from an EMBL/GenBank/DDBJ whole genome shotgun (WGS) entry which is preliminary data.</text>
</comment>
<protein>
    <submittedName>
        <fullName evidence="2">Helix-turn-helix domain-containing protein</fullName>
    </submittedName>
</protein>
<sequence>MTYDETRRTLTARPNVSAIRMAMRFRRMTKADLARASKLSKGTVGNVLNGTRRSFNPETANAIADALDLPAGDLFVLEPLRVAVTRSVA</sequence>
<dbReference type="InterPro" id="IPR010982">
    <property type="entry name" value="Lambda_DNA-bd_dom_sf"/>
</dbReference>
<dbReference type="SUPFAM" id="SSF47413">
    <property type="entry name" value="lambda repressor-like DNA-binding domains"/>
    <property type="match status" value="1"/>
</dbReference>
<feature type="domain" description="HTH cro/C1-type" evidence="1">
    <location>
        <begin position="19"/>
        <end position="74"/>
    </location>
</feature>
<evidence type="ECO:0000259" key="1">
    <source>
        <dbReference type="PROSITE" id="PS50943"/>
    </source>
</evidence>
<dbReference type="RefSeq" id="WP_376979117.1">
    <property type="nucleotide sequence ID" value="NZ_JBHLSV010000005.1"/>
</dbReference>
<dbReference type="Proteomes" id="UP001589793">
    <property type="component" value="Unassembled WGS sequence"/>
</dbReference>
<dbReference type="CDD" id="cd00093">
    <property type="entry name" value="HTH_XRE"/>
    <property type="match status" value="1"/>
</dbReference>
<evidence type="ECO:0000313" key="2">
    <source>
        <dbReference type="EMBL" id="MFC0673501.1"/>
    </source>
</evidence>